<evidence type="ECO:0000256" key="13">
    <source>
        <dbReference type="ARBA" id="ARBA00024209"/>
    </source>
</evidence>
<name>A0AAD7L4H1_QUISA</name>
<keyword evidence="8 14" id="KW-0863">Zinc-finger</keyword>
<comment type="catalytic activity">
    <reaction evidence="1">
        <text>S-ubiquitinyl-[E2 ubiquitin-conjugating enzyme]-L-cysteine + [acceptor protein]-L-lysine = [E2 ubiquitin-conjugating enzyme]-L-cysteine + N(6)-ubiquitinyl-[acceptor protein]-L-lysine.</text>
        <dbReference type="EC" id="2.3.2.27"/>
    </reaction>
</comment>
<evidence type="ECO:0000256" key="5">
    <source>
        <dbReference type="ARBA" id="ARBA00022679"/>
    </source>
</evidence>
<keyword evidence="10" id="KW-0862">Zinc</keyword>
<comment type="similarity">
    <text evidence="13">Belongs to the RING-type zinc finger family. ATL subfamily.</text>
</comment>
<evidence type="ECO:0000256" key="9">
    <source>
        <dbReference type="ARBA" id="ARBA00022786"/>
    </source>
</evidence>
<dbReference type="Pfam" id="PF13639">
    <property type="entry name" value="zf-RING_2"/>
    <property type="match status" value="1"/>
</dbReference>
<dbReference type="GO" id="GO:0016020">
    <property type="term" value="C:membrane"/>
    <property type="evidence" value="ECO:0007669"/>
    <property type="project" value="UniProtKB-SubCell"/>
</dbReference>
<keyword evidence="11" id="KW-1133">Transmembrane helix</keyword>
<keyword evidence="17" id="KW-1185">Reference proteome</keyword>
<proteinExistence type="inferred from homology"/>
<keyword evidence="6" id="KW-0812">Transmembrane</keyword>
<evidence type="ECO:0000256" key="12">
    <source>
        <dbReference type="ARBA" id="ARBA00023136"/>
    </source>
</evidence>
<sequence>MDDDPNNHKASKFEKDLGLCVVCLNQIYNRENSRFLPVCLHSFHGDCIDAWLKNHATCPLCRNDANYHNDDEQDKFPHLLISMYENVCDVLRIHRTFP</sequence>
<protein>
    <recommendedName>
        <fullName evidence="4">RING-type E3 ubiquitin transferase</fullName>
        <ecNumber evidence="4">2.3.2.27</ecNumber>
    </recommendedName>
</protein>
<dbReference type="InterPro" id="IPR013083">
    <property type="entry name" value="Znf_RING/FYVE/PHD"/>
</dbReference>
<keyword evidence="7" id="KW-0479">Metal-binding</keyword>
<evidence type="ECO:0000256" key="14">
    <source>
        <dbReference type="PROSITE-ProRule" id="PRU00175"/>
    </source>
</evidence>
<evidence type="ECO:0000313" key="16">
    <source>
        <dbReference type="EMBL" id="KAJ7951423.1"/>
    </source>
</evidence>
<dbReference type="EC" id="2.3.2.27" evidence="4"/>
<dbReference type="Proteomes" id="UP001163823">
    <property type="component" value="Chromosome 11"/>
</dbReference>
<reference evidence="16" key="1">
    <citation type="journal article" date="2023" name="Science">
        <title>Elucidation of the pathway for biosynthesis of saponin adjuvants from the soapbark tree.</title>
        <authorList>
            <person name="Reed J."/>
            <person name="Orme A."/>
            <person name="El-Demerdash A."/>
            <person name="Owen C."/>
            <person name="Martin L.B.B."/>
            <person name="Misra R.C."/>
            <person name="Kikuchi S."/>
            <person name="Rejzek M."/>
            <person name="Martin A.C."/>
            <person name="Harkess A."/>
            <person name="Leebens-Mack J."/>
            <person name="Louveau T."/>
            <person name="Stephenson M.J."/>
            <person name="Osbourn A."/>
        </authorList>
    </citation>
    <scope>NUCLEOTIDE SEQUENCE</scope>
    <source>
        <strain evidence="16">S10</strain>
    </source>
</reference>
<dbReference type="PROSITE" id="PS50089">
    <property type="entry name" value="ZF_RING_2"/>
    <property type="match status" value="1"/>
</dbReference>
<evidence type="ECO:0000256" key="3">
    <source>
        <dbReference type="ARBA" id="ARBA00004906"/>
    </source>
</evidence>
<evidence type="ECO:0000256" key="6">
    <source>
        <dbReference type="ARBA" id="ARBA00022692"/>
    </source>
</evidence>
<evidence type="ECO:0000256" key="4">
    <source>
        <dbReference type="ARBA" id="ARBA00012483"/>
    </source>
</evidence>
<evidence type="ECO:0000256" key="7">
    <source>
        <dbReference type="ARBA" id="ARBA00022723"/>
    </source>
</evidence>
<evidence type="ECO:0000256" key="1">
    <source>
        <dbReference type="ARBA" id="ARBA00000900"/>
    </source>
</evidence>
<dbReference type="PANTHER" id="PTHR46913">
    <property type="entry name" value="RING-H2 FINGER PROTEIN ATL16"/>
    <property type="match status" value="1"/>
</dbReference>
<dbReference type="GO" id="GO:0016567">
    <property type="term" value="P:protein ubiquitination"/>
    <property type="evidence" value="ECO:0007669"/>
    <property type="project" value="InterPro"/>
</dbReference>
<evidence type="ECO:0000256" key="8">
    <source>
        <dbReference type="ARBA" id="ARBA00022771"/>
    </source>
</evidence>
<evidence type="ECO:0000313" key="17">
    <source>
        <dbReference type="Proteomes" id="UP001163823"/>
    </source>
</evidence>
<dbReference type="SMART" id="SM00184">
    <property type="entry name" value="RING"/>
    <property type="match status" value="1"/>
</dbReference>
<evidence type="ECO:0000259" key="15">
    <source>
        <dbReference type="PROSITE" id="PS50089"/>
    </source>
</evidence>
<dbReference type="KEGG" id="qsa:O6P43_027472"/>
<comment type="subcellular location">
    <subcellularLocation>
        <location evidence="2">Membrane</location>
        <topology evidence="2">Single-pass membrane protein</topology>
    </subcellularLocation>
</comment>
<dbReference type="Gene3D" id="3.30.40.10">
    <property type="entry name" value="Zinc/RING finger domain, C3HC4 (zinc finger)"/>
    <property type="match status" value="1"/>
</dbReference>
<keyword evidence="5" id="KW-0808">Transferase</keyword>
<comment type="caution">
    <text evidence="16">The sequence shown here is derived from an EMBL/GenBank/DDBJ whole genome shotgun (WGS) entry which is preliminary data.</text>
</comment>
<dbReference type="GO" id="GO:0008270">
    <property type="term" value="F:zinc ion binding"/>
    <property type="evidence" value="ECO:0007669"/>
    <property type="project" value="UniProtKB-KW"/>
</dbReference>
<dbReference type="InterPro" id="IPR001841">
    <property type="entry name" value="Znf_RING"/>
</dbReference>
<comment type="pathway">
    <text evidence="3">Protein modification; protein ubiquitination.</text>
</comment>
<evidence type="ECO:0000256" key="2">
    <source>
        <dbReference type="ARBA" id="ARBA00004167"/>
    </source>
</evidence>
<dbReference type="PANTHER" id="PTHR46913:SF1">
    <property type="entry name" value="RING-H2 FINGER PROTEIN ATL16"/>
    <property type="match status" value="1"/>
</dbReference>
<dbReference type="SUPFAM" id="SSF57850">
    <property type="entry name" value="RING/U-box"/>
    <property type="match status" value="1"/>
</dbReference>
<dbReference type="AlphaFoldDB" id="A0AAD7L4H1"/>
<keyword evidence="12" id="KW-0472">Membrane</keyword>
<evidence type="ECO:0000256" key="10">
    <source>
        <dbReference type="ARBA" id="ARBA00022833"/>
    </source>
</evidence>
<dbReference type="EMBL" id="JARAOO010000011">
    <property type="protein sequence ID" value="KAJ7951423.1"/>
    <property type="molecule type" value="Genomic_DNA"/>
</dbReference>
<organism evidence="16 17">
    <name type="scientific">Quillaja saponaria</name>
    <name type="common">Soap bark tree</name>
    <dbReference type="NCBI Taxonomy" id="32244"/>
    <lineage>
        <taxon>Eukaryota</taxon>
        <taxon>Viridiplantae</taxon>
        <taxon>Streptophyta</taxon>
        <taxon>Embryophyta</taxon>
        <taxon>Tracheophyta</taxon>
        <taxon>Spermatophyta</taxon>
        <taxon>Magnoliopsida</taxon>
        <taxon>eudicotyledons</taxon>
        <taxon>Gunneridae</taxon>
        <taxon>Pentapetalae</taxon>
        <taxon>rosids</taxon>
        <taxon>fabids</taxon>
        <taxon>Fabales</taxon>
        <taxon>Quillajaceae</taxon>
        <taxon>Quillaja</taxon>
    </lineage>
</organism>
<accession>A0AAD7L4H1</accession>
<dbReference type="GO" id="GO:0061630">
    <property type="term" value="F:ubiquitin protein ligase activity"/>
    <property type="evidence" value="ECO:0007669"/>
    <property type="project" value="UniProtKB-EC"/>
</dbReference>
<dbReference type="InterPro" id="IPR044600">
    <property type="entry name" value="ATL1/ATL16-like"/>
</dbReference>
<feature type="domain" description="RING-type" evidence="15">
    <location>
        <begin position="20"/>
        <end position="62"/>
    </location>
</feature>
<keyword evidence="9" id="KW-0833">Ubl conjugation pathway</keyword>
<evidence type="ECO:0000256" key="11">
    <source>
        <dbReference type="ARBA" id="ARBA00022989"/>
    </source>
</evidence>
<gene>
    <name evidence="16" type="ORF">O6P43_027472</name>
</gene>